<sequence length="166" mass="17966">MADSVDFQLEGIDSLVGKLESITQDMKRKGGRSALRKAAQVVADAAKQNANRIDDPKTAAAIYKNIALRWNGRLFKTSGNLGFRVGVLGGARIPKSKPKGEDSGYPGGDTRYWAFVEFGTSHSAAKPFMRNALADNISLATNTFITEYEKAIDRAIRRAAKKGTTA</sequence>
<comment type="caution">
    <text evidence="1">The sequence shown here is derived from an EMBL/GenBank/DDBJ whole genome shotgun (WGS) entry which is preliminary data.</text>
</comment>
<name>A0A0P9PJD8_9PSED</name>
<evidence type="ECO:0000313" key="2">
    <source>
        <dbReference type="Proteomes" id="UP000278587"/>
    </source>
</evidence>
<gene>
    <name evidence="1" type="ORF">ALQ84_03547</name>
</gene>
<evidence type="ECO:0000313" key="1">
    <source>
        <dbReference type="EMBL" id="RMM11391.1"/>
    </source>
</evidence>
<protein>
    <submittedName>
        <fullName evidence="1">HK97 family phage protein</fullName>
    </submittedName>
</protein>
<dbReference type="RefSeq" id="WP_055009955.1">
    <property type="nucleotide sequence ID" value="NZ_LJPW01000128.1"/>
</dbReference>
<accession>A0A0P9PJD8</accession>
<dbReference type="Pfam" id="PF04883">
    <property type="entry name" value="HK97-gp10_like"/>
    <property type="match status" value="1"/>
</dbReference>
<dbReference type="NCBIfam" id="TIGR01725">
    <property type="entry name" value="phge_HK97_gp10"/>
    <property type="match status" value="1"/>
</dbReference>
<dbReference type="EMBL" id="RBOC01000065">
    <property type="protein sequence ID" value="RMM11391.1"/>
    <property type="molecule type" value="Genomic_DNA"/>
</dbReference>
<proteinExistence type="predicted"/>
<dbReference type="Proteomes" id="UP000278587">
    <property type="component" value="Unassembled WGS sequence"/>
</dbReference>
<reference evidence="1 2" key="1">
    <citation type="submission" date="2018-08" db="EMBL/GenBank/DDBJ databases">
        <title>Recombination of ecologically and evolutionarily significant loci maintains genetic cohesion in the Pseudomonas syringae species complex.</title>
        <authorList>
            <person name="Dillon M."/>
            <person name="Thakur S."/>
            <person name="Almeida R.N.D."/>
            <person name="Weir B.S."/>
            <person name="Guttman D.S."/>
        </authorList>
    </citation>
    <scope>NUCLEOTIDE SEQUENCE [LARGE SCALE GENOMIC DNA]</scope>
    <source>
        <strain evidence="1 2">ICMP 4086</strain>
    </source>
</reference>
<dbReference type="AlphaFoldDB" id="A0A0P9PJD8"/>
<organism evidence="1 2">
    <name type="scientific">Pseudomonas caricapapayae</name>
    <dbReference type="NCBI Taxonomy" id="46678"/>
    <lineage>
        <taxon>Bacteria</taxon>
        <taxon>Pseudomonadati</taxon>
        <taxon>Pseudomonadota</taxon>
        <taxon>Gammaproteobacteria</taxon>
        <taxon>Pseudomonadales</taxon>
        <taxon>Pseudomonadaceae</taxon>
        <taxon>Pseudomonas</taxon>
    </lineage>
</organism>
<dbReference type="OrthoDB" id="5736381at2"/>
<dbReference type="InterPro" id="IPR010064">
    <property type="entry name" value="HK97-gp10_tail"/>
</dbReference>